<accession>A0A212BZD9</accession>
<dbReference type="EMBL" id="MKHE01000034">
    <property type="protein sequence ID" value="OWJ99118.1"/>
    <property type="molecule type" value="Genomic_DNA"/>
</dbReference>
<dbReference type="Proteomes" id="UP000242450">
    <property type="component" value="Chromosome X"/>
</dbReference>
<feature type="chain" id="PRO_5012962222" evidence="2">
    <location>
        <begin position="36"/>
        <end position="92"/>
    </location>
</feature>
<proteinExistence type="predicted"/>
<comment type="caution">
    <text evidence="3">The sequence shown here is derived from an EMBL/GenBank/DDBJ whole genome shotgun (WGS) entry which is preliminary data.</text>
</comment>
<keyword evidence="4" id="KW-1185">Reference proteome</keyword>
<name>A0A212BZD9_CEREH</name>
<dbReference type="AlphaFoldDB" id="A0A212BZD9"/>
<reference evidence="3 4" key="1">
    <citation type="journal article" date="2018" name="Mol. Genet. Genomics">
        <title>The red deer Cervus elaphus genome CerEla1.0: sequencing, annotating, genes, and chromosomes.</title>
        <authorList>
            <person name="Bana N.A."/>
            <person name="Nyiri A."/>
            <person name="Nagy J."/>
            <person name="Frank K."/>
            <person name="Nagy T."/>
            <person name="Steger V."/>
            <person name="Schiller M."/>
            <person name="Lakatos P."/>
            <person name="Sugar L."/>
            <person name="Horn P."/>
            <person name="Barta E."/>
            <person name="Orosz L."/>
        </authorList>
    </citation>
    <scope>NUCLEOTIDE SEQUENCE [LARGE SCALE GENOMIC DNA]</scope>
    <source>
        <strain evidence="3">Hungarian</strain>
    </source>
</reference>
<gene>
    <name evidence="3" type="ORF">Celaphus_00009632</name>
</gene>
<keyword evidence="2" id="KW-0732">Signal</keyword>
<evidence type="ECO:0000313" key="3">
    <source>
        <dbReference type="EMBL" id="OWJ99118.1"/>
    </source>
</evidence>
<protein>
    <submittedName>
        <fullName evidence="3">Uncharacterized protein</fullName>
    </submittedName>
</protein>
<feature type="region of interest" description="Disordered" evidence="1">
    <location>
        <begin position="67"/>
        <end position="92"/>
    </location>
</feature>
<evidence type="ECO:0000256" key="2">
    <source>
        <dbReference type="SAM" id="SignalP"/>
    </source>
</evidence>
<feature type="signal peptide" evidence="2">
    <location>
        <begin position="1"/>
        <end position="35"/>
    </location>
</feature>
<evidence type="ECO:0000256" key="1">
    <source>
        <dbReference type="SAM" id="MobiDB-lite"/>
    </source>
</evidence>
<evidence type="ECO:0000313" key="4">
    <source>
        <dbReference type="Proteomes" id="UP000242450"/>
    </source>
</evidence>
<sequence length="92" mass="10162">MKTQAPWPLQRAQHMVAKVCRVVLVAAMALATQLALEMPSVEESLPAPATWLIPETPALPESQVAQPLPFRRPRGHPTHQGLAETLHPELEF</sequence>
<organism evidence="3 4">
    <name type="scientific">Cervus elaphus hippelaphus</name>
    <name type="common">European red deer</name>
    <dbReference type="NCBI Taxonomy" id="46360"/>
    <lineage>
        <taxon>Eukaryota</taxon>
        <taxon>Metazoa</taxon>
        <taxon>Chordata</taxon>
        <taxon>Craniata</taxon>
        <taxon>Vertebrata</taxon>
        <taxon>Euteleostomi</taxon>
        <taxon>Mammalia</taxon>
        <taxon>Eutheria</taxon>
        <taxon>Laurasiatheria</taxon>
        <taxon>Artiodactyla</taxon>
        <taxon>Ruminantia</taxon>
        <taxon>Pecora</taxon>
        <taxon>Cervidae</taxon>
        <taxon>Cervinae</taxon>
        <taxon>Cervus</taxon>
    </lineage>
</organism>